<sequence length="131" mass="14392">MTPVFGVICTVAGWGRLETGEQRRQMLVTQALNWVAFLLAITLFFSYGMQALLNPIAIPLVMLTFLALGTFVAGLELRIWRICAVGGVLFFAVPVFGWLKQSAPLLVLATLLVVLAGGLTWFIGQRREARP</sequence>
<name>A0A5M6IP64_9PROT</name>
<comment type="caution">
    <text evidence="2">The sequence shown here is derived from an EMBL/GenBank/DDBJ whole genome shotgun (WGS) entry which is preliminary data.</text>
</comment>
<dbReference type="OrthoDB" id="7375506at2"/>
<dbReference type="AlphaFoldDB" id="A0A5M6IP64"/>
<dbReference type="Proteomes" id="UP000325255">
    <property type="component" value="Unassembled WGS sequence"/>
</dbReference>
<accession>A0A5M6IP64</accession>
<feature type="transmembrane region" description="Helical" evidence="1">
    <location>
        <begin position="105"/>
        <end position="124"/>
    </location>
</feature>
<reference evidence="2 3" key="1">
    <citation type="submission" date="2019-09" db="EMBL/GenBank/DDBJ databases">
        <title>Genome sequence of Rhodovastum atsumiense, a diverse member of the Acetobacteraceae family of non-sulfur purple photosynthetic bacteria.</title>
        <authorList>
            <person name="Meyer T."/>
            <person name="Kyndt J."/>
        </authorList>
    </citation>
    <scope>NUCLEOTIDE SEQUENCE [LARGE SCALE GENOMIC DNA]</scope>
    <source>
        <strain evidence="2 3">DSM 21279</strain>
    </source>
</reference>
<keyword evidence="1" id="KW-0812">Transmembrane</keyword>
<proteinExistence type="predicted"/>
<dbReference type="EMBL" id="VWPK01000053">
    <property type="protein sequence ID" value="KAA5609348.1"/>
    <property type="molecule type" value="Genomic_DNA"/>
</dbReference>
<evidence type="ECO:0000313" key="3">
    <source>
        <dbReference type="Proteomes" id="UP000325255"/>
    </source>
</evidence>
<keyword evidence="1" id="KW-1133">Transmembrane helix</keyword>
<protein>
    <submittedName>
        <fullName evidence="2">Uncharacterized protein</fullName>
    </submittedName>
</protein>
<evidence type="ECO:0000313" key="2">
    <source>
        <dbReference type="EMBL" id="KAA5609348.1"/>
    </source>
</evidence>
<keyword evidence="3" id="KW-1185">Reference proteome</keyword>
<gene>
    <name evidence="2" type="ORF">F1189_24775</name>
</gene>
<feature type="transmembrane region" description="Helical" evidence="1">
    <location>
        <begin position="56"/>
        <end position="75"/>
    </location>
</feature>
<feature type="transmembrane region" description="Helical" evidence="1">
    <location>
        <begin position="31"/>
        <end position="50"/>
    </location>
</feature>
<evidence type="ECO:0000256" key="1">
    <source>
        <dbReference type="SAM" id="Phobius"/>
    </source>
</evidence>
<keyword evidence="1" id="KW-0472">Membrane</keyword>
<feature type="transmembrane region" description="Helical" evidence="1">
    <location>
        <begin position="82"/>
        <end position="99"/>
    </location>
</feature>
<organism evidence="2 3">
    <name type="scientific">Rhodovastum atsumiense</name>
    <dbReference type="NCBI Taxonomy" id="504468"/>
    <lineage>
        <taxon>Bacteria</taxon>
        <taxon>Pseudomonadati</taxon>
        <taxon>Pseudomonadota</taxon>
        <taxon>Alphaproteobacteria</taxon>
        <taxon>Acetobacterales</taxon>
        <taxon>Acetobacteraceae</taxon>
        <taxon>Rhodovastum</taxon>
    </lineage>
</organism>